<gene>
    <name evidence="1" type="ORF">GCM10007964_56280</name>
</gene>
<accession>A0A917VPU0</accession>
<evidence type="ECO:0000313" key="2">
    <source>
        <dbReference type="Proteomes" id="UP000645217"/>
    </source>
</evidence>
<dbReference type="EMBL" id="BMNT01000035">
    <property type="protein sequence ID" value="GGL06731.1"/>
    <property type="molecule type" value="Genomic_DNA"/>
</dbReference>
<keyword evidence="2" id="KW-1185">Reference proteome</keyword>
<dbReference type="RefSeq" id="WP_189166058.1">
    <property type="nucleotide sequence ID" value="NZ_BMNT01000035.1"/>
</dbReference>
<dbReference type="AlphaFoldDB" id="A0A917VPU0"/>
<proteinExistence type="predicted"/>
<reference evidence="1" key="2">
    <citation type="submission" date="2020-09" db="EMBL/GenBank/DDBJ databases">
        <authorList>
            <person name="Sun Q."/>
            <person name="Ohkuma M."/>
        </authorList>
    </citation>
    <scope>NUCLEOTIDE SEQUENCE</scope>
    <source>
        <strain evidence="1">JCM 13064</strain>
    </source>
</reference>
<protein>
    <submittedName>
        <fullName evidence="1">Uncharacterized protein</fullName>
    </submittedName>
</protein>
<organism evidence="1 2">
    <name type="scientific">Sphaerisporangium melleum</name>
    <dbReference type="NCBI Taxonomy" id="321316"/>
    <lineage>
        <taxon>Bacteria</taxon>
        <taxon>Bacillati</taxon>
        <taxon>Actinomycetota</taxon>
        <taxon>Actinomycetes</taxon>
        <taxon>Streptosporangiales</taxon>
        <taxon>Streptosporangiaceae</taxon>
        <taxon>Sphaerisporangium</taxon>
    </lineage>
</organism>
<comment type="caution">
    <text evidence="1">The sequence shown here is derived from an EMBL/GenBank/DDBJ whole genome shotgun (WGS) entry which is preliminary data.</text>
</comment>
<name>A0A917VPU0_9ACTN</name>
<reference evidence="1" key="1">
    <citation type="journal article" date="2014" name="Int. J. Syst. Evol. Microbiol.">
        <title>Complete genome sequence of Corynebacterium casei LMG S-19264T (=DSM 44701T), isolated from a smear-ripened cheese.</title>
        <authorList>
            <consortium name="US DOE Joint Genome Institute (JGI-PGF)"/>
            <person name="Walter F."/>
            <person name="Albersmeier A."/>
            <person name="Kalinowski J."/>
            <person name="Ruckert C."/>
        </authorList>
    </citation>
    <scope>NUCLEOTIDE SEQUENCE</scope>
    <source>
        <strain evidence="1">JCM 13064</strain>
    </source>
</reference>
<dbReference type="Proteomes" id="UP000645217">
    <property type="component" value="Unassembled WGS sequence"/>
</dbReference>
<evidence type="ECO:0000313" key="1">
    <source>
        <dbReference type="EMBL" id="GGL06731.1"/>
    </source>
</evidence>
<sequence length="160" mass="17268">MRVVEVGDGRIEGVLTYVEHEYGFSFEPGSPADLARAVGGEGVTSVTIGTLQIEVGVSSRRALYVWGYHPRSLWEEVSLSPPAAKPGAVILDPDEPFEMGVSEALAAVGEWPTAYDPACGWLRIAPDGADDERTEVATGVVLGRRGRELHSVWLQPFFEA</sequence>